<evidence type="ECO:0000313" key="3">
    <source>
        <dbReference type="Proteomes" id="UP000230066"/>
    </source>
</evidence>
<gene>
    <name evidence="2" type="ORF">D915_005463</name>
</gene>
<sequence>MSPEDPYSTFRTAFEVQKSEIERLQNRVSELEKVNTEVLSYVKRRGSLPVLNYIDTSAEGCSGRSIDVDSEFNFESAAATSKESDIKFSLFGENAGDLSVTGDVSSTGSTLLSDLVAQHTLELDKALETLGLESSKRNQLLDQVRINVNSLLHNQLNSEFGSSARPAGLDQIPVPPLLCREKPEKLIPPASSGGDCTTQAGWPISSLDALAFDKPNASSVHSSSRLDVQRIQAHHCSMQSAIQEVQEKRRMELMRLNNRMHLPPASETEAVIHTAAAHPVPSATSITTASPSVRNVSASGLVQTNNDLEPCSINGLPFHAISTPMLDNSKARVPFASPRLRSPIQQYRTCPCGNRQNCPLTPTKQRRFGNDPRVARGFTLLAAAFRGRLVRQLLATHKVCDLIRTVKDTAKLALSIHTERLSSFYQSTCNGSLLSNGHSVGQKSEGISSEELVLESRLMVQLRGALGQLHEVFFSWPLSNKLELLAISRSLTQRQKRLSNRFSNIREDSYSAEPMIDGWAPCEPMDASRRYQSGASHCSSRDIYDFPARRHMEKPGSYGSYSLTKSIDSVRQSWPQNPSLEKRKNASFPLSGLTALAYDNAEQQQIQPHESCEDLVSSVSNLPHTQMHKKSNTTAKSRTRIQSSLPTRRPRSSRNRTSNAQSSDRVSSPPDKLLSYTPVRLHTPPTPNTLESMTSIPAKLIDKSIPPFPTAMLRPPVGRASCFNLRQMCQNLRIERQRSSQTDLSISSSQHRPTQLHRRGALLVHRASSSTQLGSTVTLPDPVPIRTLKTEESKSSSLLRSRLIAKSQAHLARHHGGQKNKRCLSSLSLTDTQTYKTPWRIHRSTSALAEYPARVPYWKEVLWQWRHQRRDRAEIADELPMSINHNTTTRSDPTVQI</sequence>
<accession>A0A4E0RAA9</accession>
<dbReference type="PANTHER" id="PTHR13594:SF1">
    <property type="entry name" value="CENTRIOLAR COILED-COIL PROTEIN OF 110 KDA"/>
    <property type="match status" value="1"/>
</dbReference>
<comment type="caution">
    <text evidence="2">The sequence shown here is derived from an EMBL/GenBank/DDBJ whole genome shotgun (WGS) entry which is preliminary data.</text>
</comment>
<feature type="compositionally biased region" description="Polar residues" evidence="1">
    <location>
        <begin position="632"/>
        <end position="642"/>
    </location>
</feature>
<dbReference type="GO" id="GO:1903723">
    <property type="term" value="P:negative regulation of centriole elongation"/>
    <property type="evidence" value="ECO:0007669"/>
    <property type="project" value="TreeGrafter"/>
</dbReference>
<keyword evidence="3" id="KW-1185">Reference proteome</keyword>
<dbReference type="AlphaFoldDB" id="A0A4E0RAA9"/>
<proteinExistence type="predicted"/>
<dbReference type="GO" id="GO:0005814">
    <property type="term" value="C:centriole"/>
    <property type="evidence" value="ECO:0007669"/>
    <property type="project" value="InterPro"/>
</dbReference>
<dbReference type="EMBL" id="JXXN02002033">
    <property type="protein sequence ID" value="THD23635.1"/>
    <property type="molecule type" value="Genomic_DNA"/>
</dbReference>
<evidence type="ECO:0000313" key="2">
    <source>
        <dbReference type="EMBL" id="THD23635.1"/>
    </source>
</evidence>
<dbReference type="PANTHER" id="PTHR13594">
    <property type="entry name" value="CENTRIOLAR COILED-COIL PROTEIN OF 110 KDA"/>
    <property type="match status" value="1"/>
</dbReference>
<evidence type="ECO:0000256" key="1">
    <source>
        <dbReference type="SAM" id="MobiDB-lite"/>
    </source>
</evidence>
<reference evidence="2" key="1">
    <citation type="submission" date="2019-03" db="EMBL/GenBank/DDBJ databases">
        <title>Improved annotation for the trematode Fasciola hepatica.</title>
        <authorList>
            <person name="Choi Y.-J."/>
            <person name="Martin J."/>
            <person name="Mitreva M."/>
        </authorList>
    </citation>
    <scope>NUCLEOTIDE SEQUENCE [LARGE SCALE GENOMIC DNA]</scope>
</reference>
<dbReference type="InterPro" id="IPR033207">
    <property type="entry name" value="CCP110"/>
</dbReference>
<organism evidence="2 3">
    <name type="scientific">Fasciola hepatica</name>
    <name type="common">Liver fluke</name>
    <dbReference type="NCBI Taxonomy" id="6192"/>
    <lineage>
        <taxon>Eukaryota</taxon>
        <taxon>Metazoa</taxon>
        <taxon>Spiralia</taxon>
        <taxon>Lophotrochozoa</taxon>
        <taxon>Platyhelminthes</taxon>
        <taxon>Trematoda</taxon>
        <taxon>Digenea</taxon>
        <taxon>Plagiorchiida</taxon>
        <taxon>Echinostomata</taxon>
        <taxon>Echinostomatoidea</taxon>
        <taxon>Fasciolidae</taxon>
        <taxon>Fasciola</taxon>
    </lineage>
</organism>
<dbReference type="GO" id="GO:0007099">
    <property type="term" value="P:centriole replication"/>
    <property type="evidence" value="ECO:0007669"/>
    <property type="project" value="InterPro"/>
</dbReference>
<feature type="region of interest" description="Disordered" evidence="1">
    <location>
        <begin position="625"/>
        <end position="691"/>
    </location>
</feature>
<dbReference type="Proteomes" id="UP000230066">
    <property type="component" value="Unassembled WGS sequence"/>
</dbReference>
<name>A0A4E0RAA9_FASHE</name>
<dbReference type="GO" id="GO:0032465">
    <property type="term" value="P:regulation of cytokinesis"/>
    <property type="evidence" value="ECO:0007669"/>
    <property type="project" value="InterPro"/>
</dbReference>
<dbReference type="GO" id="GO:0032053">
    <property type="term" value="P:ciliary basal body organization"/>
    <property type="evidence" value="ECO:0007669"/>
    <property type="project" value="TreeGrafter"/>
</dbReference>
<protein>
    <submittedName>
        <fullName evidence="2">Uncharacterized protein</fullName>
    </submittedName>
</protein>